<keyword evidence="2" id="KW-1185">Reference proteome</keyword>
<dbReference type="EMBL" id="JARYGX010000009">
    <property type="protein sequence ID" value="MDH7452186.1"/>
    <property type="molecule type" value="Genomic_DNA"/>
</dbReference>
<proteinExistence type="predicted"/>
<accession>A0ABT6MNP7</accession>
<protein>
    <submittedName>
        <fullName evidence="1">Nucleoside-diphosphate sugar epimerase</fullName>
    </submittedName>
</protein>
<reference evidence="1" key="1">
    <citation type="journal article" date="2007" name="Int. J. Syst. Evol. Microbiol.">
        <title>Luteimonas composti sp. nov., a moderately thermophilic bacterium isolated from food waste.</title>
        <authorList>
            <person name="Young C.C."/>
            <person name="Kampfer P."/>
            <person name="Chen W.M."/>
            <person name="Yen W.S."/>
            <person name="Arun A.B."/>
            <person name="Lai W.A."/>
            <person name="Shen F.T."/>
            <person name="Rekha P.D."/>
            <person name="Lin K.Y."/>
            <person name="Chou J.H."/>
        </authorList>
    </citation>
    <scope>NUCLEOTIDE SEQUENCE</scope>
    <source>
        <strain evidence="1">CC-YY355</strain>
    </source>
</reference>
<sequence>MHARDAGDHAHAAQGRVVLVAGASGLVGRALLARLCADPGVARAHALVRGPLDVALPKLEPHVVDFAALPALPRCDEAYLALGTTIAVAGSRDAFRAVDFDANLAVARAAVAAGARRVGLVSAMGADARSRVFYSRIKGELEDALSALPLDALVIARPSLLLGDRASLGQPPRRGEHLASLVDRWLRPLLPARLRGIAAHDVAAALATAVPRASGRVVLDSARMQGAAAA</sequence>
<dbReference type="Gene3D" id="3.40.50.720">
    <property type="entry name" value="NAD(P)-binding Rossmann-like Domain"/>
    <property type="match status" value="1"/>
</dbReference>
<organism evidence="1 2">
    <name type="scientific">Luteimonas composti</name>
    <dbReference type="NCBI Taxonomy" id="398257"/>
    <lineage>
        <taxon>Bacteria</taxon>
        <taxon>Pseudomonadati</taxon>
        <taxon>Pseudomonadota</taxon>
        <taxon>Gammaproteobacteria</taxon>
        <taxon>Lysobacterales</taxon>
        <taxon>Lysobacteraceae</taxon>
        <taxon>Luteimonas</taxon>
    </lineage>
</organism>
<evidence type="ECO:0000313" key="2">
    <source>
        <dbReference type="Proteomes" id="UP001160550"/>
    </source>
</evidence>
<name>A0ABT6MNP7_9GAMM</name>
<comment type="caution">
    <text evidence="1">The sequence shown here is derived from an EMBL/GenBank/DDBJ whole genome shotgun (WGS) entry which is preliminary data.</text>
</comment>
<evidence type="ECO:0000313" key="1">
    <source>
        <dbReference type="EMBL" id="MDH7452186.1"/>
    </source>
</evidence>
<dbReference type="RefSeq" id="WP_280941387.1">
    <property type="nucleotide sequence ID" value="NZ_JARYGX010000009.1"/>
</dbReference>
<reference evidence="1" key="2">
    <citation type="submission" date="2023-04" db="EMBL/GenBank/DDBJ databases">
        <authorList>
            <person name="Sun J.-Q."/>
        </authorList>
    </citation>
    <scope>NUCLEOTIDE SEQUENCE</scope>
    <source>
        <strain evidence="1">CC-YY355</strain>
    </source>
</reference>
<dbReference type="SUPFAM" id="SSF51735">
    <property type="entry name" value="NAD(P)-binding Rossmann-fold domains"/>
    <property type="match status" value="1"/>
</dbReference>
<dbReference type="Proteomes" id="UP001160550">
    <property type="component" value="Unassembled WGS sequence"/>
</dbReference>
<dbReference type="InterPro" id="IPR036291">
    <property type="entry name" value="NAD(P)-bd_dom_sf"/>
</dbReference>
<dbReference type="PANTHER" id="PTHR14097:SF7">
    <property type="entry name" value="OXIDOREDUCTASE HTATIP2"/>
    <property type="match status" value="1"/>
</dbReference>
<dbReference type="PANTHER" id="PTHR14097">
    <property type="entry name" value="OXIDOREDUCTASE HTATIP2"/>
    <property type="match status" value="1"/>
</dbReference>
<gene>
    <name evidence="1" type="ORF">QF205_03695</name>
</gene>